<evidence type="ECO:0000256" key="2">
    <source>
        <dbReference type="ARBA" id="ARBA00022705"/>
    </source>
</evidence>
<dbReference type="Pfam" id="PF17764">
    <property type="entry name" value="PriA_3primeBD"/>
    <property type="match status" value="1"/>
</dbReference>
<dbReference type="SUPFAM" id="SSF52540">
    <property type="entry name" value="P-loop containing nucleoside triphosphate hydrolases"/>
    <property type="match status" value="2"/>
</dbReference>
<comment type="caution">
    <text evidence="15">The sequence shown here is derived from an EMBL/GenBank/DDBJ whole genome shotgun (WGS) entry which is preliminary data.</text>
</comment>
<reference evidence="15 16" key="1">
    <citation type="journal article" date="2014" name="Genome Announc.">
        <title>Draft Genome Sequence of the Agar-Degrading Bacterium Catenovulum sp. Strain DS-2, Isolated from Intestines of Haliotis diversicolor.</title>
        <authorList>
            <person name="Shan D."/>
            <person name="Li X."/>
            <person name="Gu Z."/>
            <person name="Wei G."/>
            <person name="Gao Z."/>
            <person name="Shao Z."/>
        </authorList>
    </citation>
    <scope>NUCLEOTIDE SEQUENCE [LARGE SCALE GENOMIC DNA]</scope>
    <source>
        <strain evidence="15 16">DS-2</strain>
    </source>
</reference>
<evidence type="ECO:0000256" key="12">
    <source>
        <dbReference type="HAMAP-Rule" id="MF_00983"/>
    </source>
</evidence>
<feature type="domain" description="Helicase C-terminal" evidence="14">
    <location>
        <begin position="437"/>
        <end position="618"/>
    </location>
</feature>
<dbReference type="RefSeq" id="WP_035014256.1">
    <property type="nucleotide sequence ID" value="NZ_ARZY01000012.1"/>
</dbReference>
<comment type="subunit">
    <text evidence="12">Component of the replication restart primosome.</text>
</comment>
<comment type="function">
    <text evidence="12">Initiates the restart of stalled replication forks, which reloads the replicative helicase on sites other than the origin of replication. Recognizes and binds to abandoned replication forks and remodels them to uncover a helicase loading site. Promotes assembly of the primosome at these replication forks.</text>
</comment>
<dbReference type="OrthoDB" id="9759544at2"/>
<keyword evidence="8 12" id="KW-0067">ATP-binding</keyword>
<dbReference type="EC" id="5.6.2.4" evidence="12"/>
<evidence type="ECO:0000256" key="6">
    <source>
        <dbReference type="ARBA" id="ARBA00022806"/>
    </source>
</evidence>
<dbReference type="PROSITE" id="PS51192">
    <property type="entry name" value="HELICASE_ATP_BIND_1"/>
    <property type="match status" value="1"/>
</dbReference>
<organism evidence="15 16">
    <name type="scientific">Catenovulum agarivorans DS-2</name>
    <dbReference type="NCBI Taxonomy" id="1328313"/>
    <lineage>
        <taxon>Bacteria</taxon>
        <taxon>Pseudomonadati</taxon>
        <taxon>Pseudomonadota</taxon>
        <taxon>Gammaproteobacteria</taxon>
        <taxon>Alteromonadales</taxon>
        <taxon>Alteromonadaceae</taxon>
        <taxon>Catenovulum</taxon>
    </lineage>
</organism>
<dbReference type="InterPro" id="IPR041236">
    <property type="entry name" value="PriA_C"/>
</dbReference>
<dbReference type="EMBL" id="ARZY01000012">
    <property type="protein sequence ID" value="EWH10451.1"/>
    <property type="molecule type" value="Genomic_DNA"/>
</dbReference>
<dbReference type="GO" id="GO:0006270">
    <property type="term" value="P:DNA replication initiation"/>
    <property type="evidence" value="ECO:0007669"/>
    <property type="project" value="TreeGrafter"/>
</dbReference>
<feature type="binding site" evidence="12">
    <location>
        <position position="456"/>
    </location>
    <ligand>
        <name>Zn(2+)</name>
        <dbReference type="ChEBI" id="CHEBI:29105"/>
        <label>2</label>
    </ligand>
</feature>
<dbReference type="GO" id="GO:0008270">
    <property type="term" value="F:zinc ion binding"/>
    <property type="evidence" value="ECO:0007669"/>
    <property type="project" value="UniProtKB-UniRule"/>
</dbReference>
<dbReference type="PANTHER" id="PTHR30580:SF0">
    <property type="entry name" value="PRIMOSOMAL PROTEIN N"/>
    <property type="match status" value="1"/>
</dbReference>
<dbReference type="Gene3D" id="3.40.50.300">
    <property type="entry name" value="P-loop containing nucleotide triphosphate hydrolases"/>
    <property type="match status" value="2"/>
</dbReference>
<dbReference type="Pfam" id="PF18319">
    <property type="entry name" value="Zn_ribbon_PriA"/>
    <property type="match status" value="1"/>
</dbReference>
<dbReference type="FunFam" id="3.40.50.300:FF:000489">
    <property type="entry name" value="Primosome assembly protein PriA"/>
    <property type="match status" value="1"/>
</dbReference>
<gene>
    <name evidence="12" type="primary">priA</name>
    <name evidence="15" type="ORF">DS2_08268</name>
</gene>
<evidence type="ECO:0000256" key="3">
    <source>
        <dbReference type="ARBA" id="ARBA00022723"/>
    </source>
</evidence>
<feature type="binding site" evidence="12">
    <location>
        <position position="438"/>
    </location>
    <ligand>
        <name>Zn(2+)</name>
        <dbReference type="ChEBI" id="CHEBI:29105"/>
        <label>2</label>
    </ligand>
</feature>
<feature type="binding site" evidence="12">
    <location>
        <position position="426"/>
    </location>
    <ligand>
        <name>Zn(2+)</name>
        <dbReference type="ChEBI" id="CHEBI:29105"/>
        <label>1</label>
    </ligand>
</feature>
<keyword evidence="3 12" id="KW-0479">Metal-binding</keyword>
<dbReference type="Gene3D" id="3.40.1440.60">
    <property type="entry name" value="PriA, 3(prime) DNA-binding domain"/>
    <property type="match status" value="1"/>
</dbReference>
<dbReference type="Pfam" id="PF00271">
    <property type="entry name" value="Helicase_C"/>
    <property type="match status" value="1"/>
</dbReference>
<dbReference type="GO" id="GO:0003677">
    <property type="term" value="F:DNA binding"/>
    <property type="evidence" value="ECO:0007669"/>
    <property type="project" value="UniProtKB-UniRule"/>
</dbReference>
<dbReference type="GO" id="GO:1990077">
    <property type="term" value="C:primosome complex"/>
    <property type="evidence" value="ECO:0007669"/>
    <property type="project" value="UniProtKB-UniRule"/>
</dbReference>
<keyword evidence="10 12" id="KW-0413">Isomerase</keyword>
<comment type="catalytic activity">
    <reaction evidence="11 12">
        <text>ATP + H2O = ADP + phosphate + H(+)</text>
        <dbReference type="Rhea" id="RHEA:13065"/>
        <dbReference type="ChEBI" id="CHEBI:15377"/>
        <dbReference type="ChEBI" id="CHEBI:15378"/>
        <dbReference type="ChEBI" id="CHEBI:30616"/>
        <dbReference type="ChEBI" id="CHEBI:43474"/>
        <dbReference type="ChEBI" id="CHEBI:456216"/>
        <dbReference type="EC" id="5.6.2.4"/>
    </reaction>
</comment>
<proteinExistence type="inferred from homology"/>
<dbReference type="GO" id="GO:0016887">
    <property type="term" value="F:ATP hydrolysis activity"/>
    <property type="evidence" value="ECO:0007669"/>
    <property type="project" value="RHEA"/>
</dbReference>
<comment type="catalytic activity">
    <reaction evidence="12">
        <text>Couples ATP hydrolysis with the unwinding of duplex DNA by translocating in the 3'-5' direction.</text>
        <dbReference type="EC" id="5.6.2.4"/>
    </reaction>
</comment>
<dbReference type="CDD" id="cd17929">
    <property type="entry name" value="DEXHc_priA"/>
    <property type="match status" value="1"/>
</dbReference>
<evidence type="ECO:0000256" key="8">
    <source>
        <dbReference type="ARBA" id="ARBA00022840"/>
    </source>
</evidence>
<evidence type="ECO:0000256" key="10">
    <source>
        <dbReference type="ARBA" id="ARBA00023235"/>
    </source>
</evidence>
<evidence type="ECO:0000256" key="7">
    <source>
        <dbReference type="ARBA" id="ARBA00022833"/>
    </source>
</evidence>
<comment type="similarity">
    <text evidence="12">Belongs to the helicase family. PriA subfamily.</text>
</comment>
<dbReference type="NCBIfam" id="TIGR00595">
    <property type="entry name" value="priA"/>
    <property type="match status" value="1"/>
</dbReference>
<dbReference type="GO" id="GO:0006310">
    <property type="term" value="P:DNA recombination"/>
    <property type="evidence" value="ECO:0007669"/>
    <property type="project" value="InterPro"/>
</dbReference>
<comment type="cofactor">
    <cofactor evidence="12">
        <name>Zn(2+)</name>
        <dbReference type="ChEBI" id="CHEBI:29105"/>
    </cofactor>
    <text evidence="12">Binds 2 zinc ions per subunit.</text>
</comment>
<keyword evidence="16" id="KW-1185">Reference proteome</keyword>
<dbReference type="GO" id="GO:0006269">
    <property type="term" value="P:DNA replication, synthesis of primer"/>
    <property type="evidence" value="ECO:0007669"/>
    <property type="project" value="UniProtKB-KW"/>
</dbReference>
<dbReference type="CDD" id="cd18804">
    <property type="entry name" value="SF2_C_priA"/>
    <property type="match status" value="1"/>
</dbReference>
<dbReference type="GO" id="GO:0043138">
    <property type="term" value="F:3'-5' DNA helicase activity"/>
    <property type="evidence" value="ECO:0007669"/>
    <property type="project" value="UniProtKB-EC"/>
</dbReference>
<dbReference type="SMART" id="SM00487">
    <property type="entry name" value="DEXDc"/>
    <property type="match status" value="1"/>
</dbReference>
<dbReference type="InterPro" id="IPR014001">
    <property type="entry name" value="Helicase_ATP-bd"/>
</dbReference>
<feature type="binding site" evidence="12">
    <location>
        <position position="429"/>
    </location>
    <ligand>
        <name>Zn(2+)</name>
        <dbReference type="ChEBI" id="CHEBI:29105"/>
        <label>1</label>
    </ligand>
</feature>
<dbReference type="NCBIfam" id="NF004067">
    <property type="entry name" value="PRK05580.1-4"/>
    <property type="match status" value="1"/>
</dbReference>
<dbReference type="SMART" id="SM00490">
    <property type="entry name" value="HELICc"/>
    <property type="match status" value="1"/>
</dbReference>
<dbReference type="HAMAP" id="MF_00983">
    <property type="entry name" value="PriA"/>
    <property type="match status" value="1"/>
</dbReference>
<dbReference type="Proteomes" id="UP000019276">
    <property type="component" value="Unassembled WGS sequence"/>
</dbReference>
<evidence type="ECO:0000256" key="11">
    <source>
        <dbReference type="ARBA" id="ARBA00048988"/>
    </source>
</evidence>
<keyword evidence="2 12" id="KW-0235">DNA replication</keyword>
<dbReference type="InterPro" id="IPR041222">
    <property type="entry name" value="PriA_3primeBD"/>
</dbReference>
<keyword evidence="5 12" id="KW-0378">Hydrolase</keyword>
<dbReference type="NCBIfam" id="NF004065">
    <property type="entry name" value="PRK05580.1-1"/>
    <property type="match status" value="1"/>
</dbReference>
<keyword evidence="7 12" id="KW-0862">Zinc</keyword>
<dbReference type="AlphaFoldDB" id="W7QEV2"/>
<evidence type="ECO:0000313" key="15">
    <source>
        <dbReference type="EMBL" id="EWH10451.1"/>
    </source>
</evidence>
<feature type="binding site" evidence="12">
    <location>
        <position position="466"/>
    </location>
    <ligand>
        <name>Zn(2+)</name>
        <dbReference type="ChEBI" id="CHEBI:29105"/>
        <label>1</label>
    </ligand>
</feature>
<sequence length="725" mass="81917">MFVQVALALPLRRLFDYRLPETQACHPGCRVEVTFGRQKLIGLVVKIVEQSAYPADKIKPIHQVLDEAPIYSQQMLKTLAWLQQYYLCPPGEVYVNLLPKKLKNGAPTQLLAEPIWQVVDGAKPPAGRAYKQQALFHLLKKLGPTAQSLLKEDGFSLAQINQLADKQLIEQNSDFLKNKQVEIQPSEFELTSEQQQVIDNIQANENFAVHLVQGVTGSGKTEVYMRLMAEALAQNKQVLILVPEIGLTPQTLQRFQQRFHCQMSVLHSELNDSERHNAWLKAWLGISRIIIGTRSAVMVPAAELGLIVLDEEHDASYKQQDGLRYNARDVAIKRAADQNCPIVLGSATPSLESLANAKAGKFNWLHLTKRATAKLPPKPQLLDIKHQPLQVGLAFGVVELIEKHLAAGQQVLVFLNRRGYSPALICHECGWVAECPRCDKHLTYHRNTQLVNCHHCGYYARPPAQCAECGSSQIVDWGIGTEQLEEWMQQRFPEANPVRIDRDSVRRKGELENKLNAIQAGEHKLLIGTQMLAKGHHFPQLTLTVIVNLDNALYSTDFRAAEKMAQLLVQVAGRAGRAEKTGQVVVQTHFPNHNYLNTLIEKGYTELAQLLLKEREDSQLPPYQYWCILRMEAQNQQVVEQVSQQVDSLFNQYICQHYQGVEVFANMPAPQEKRAGKYRQIIIFSAKQRSMLNAAMNQLTASLEQNDFAQKVRWLFDVDPLDLNG</sequence>
<feature type="binding site" evidence="12">
    <location>
        <position position="435"/>
    </location>
    <ligand>
        <name>Zn(2+)</name>
        <dbReference type="ChEBI" id="CHEBI:29105"/>
        <label>2</label>
    </ligand>
</feature>
<keyword evidence="1 12" id="KW-0639">Primosome</keyword>
<dbReference type="InterPro" id="IPR042115">
    <property type="entry name" value="PriA_3primeBD_sf"/>
</dbReference>
<keyword evidence="9 12" id="KW-0238">DNA-binding</keyword>
<dbReference type="Pfam" id="PF00270">
    <property type="entry name" value="DEAD"/>
    <property type="match status" value="1"/>
</dbReference>
<protein>
    <recommendedName>
        <fullName evidence="12">Replication restart protein PriA</fullName>
    </recommendedName>
    <alternativeName>
        <fullName evidence="12">ATP-dependent DNA helicase PriA</fullName>
        <ecNumber evidence="12">5.6.2.4</ecNumber>
    </alternativeName>
    <alternativeName>
        <fullName evidence="12">DNA 3'-5' helicase PriA</fullName>
    </alternativeName>
</protein>
<evidence type="ECO:0000256" key="5">
    <source>
        <dbReference type="ARBA" id="ARBA00022801"/>
    </source>
</evidence>
<keyword evidence="4 12" id="KW-0547">Nucleotide-binding</keyword>
<feature type="binding site" evidence="12">
    <location>
        <position position="469"/>
    </location>
    <ligand>
        <name>Zn(2+)</name>
        <dbReference type="ChEBI" id="CHEBI:29105"/>
        <label>1</label>
    </ligand>
</feature>
<dbReference type="GO" id="GO:0005524">
    <property type="term" value="F:ATP binding"/>
    <property type="evidence" value="ECO:0007669"/>
    <property type="project" value="UniProtKB-UniRule"/>
</dbReference>
<evidence type="ECO:0000256" key="4">
    <source>
        <dbReference type="ARBA" id="ARBA00022741"/>
    </source>
</evidence>
<feature type="domain" description="Helicase ATP-binding" evidence="13">
    <location>
        <begin position="201"/>
        <end position="367"/>
    </location>
</feature>
<dbReference type="GO" id="GO:0006302">
    <property type="term" value="P:double-strand break repair"/>
    <property type="evidence" value="ECO:0007669"/>
    <property type="project" value="InterPro"/>
</dbReference>
<keyword evidence="6 12" id="KW-0347">Helicase</keyword>
<accession>W7QEV2</accession>
<name>W7QEV2_9ALTE</name>
<dbReference type="eggNOG" id="COG1198">
    <property type="taxonomic scope" value="Bacteria"/>
</dbReference>
<evidence type="ECO:0000259" key="14">
    <source>
        <dbReference type="PROSITE" id="PS51194"/>
    </source>
</evidence>
<evidence type="ECO:0000259" key="13">
    <source>
        <dbReference type="PROSITE" id="PS51192"/>
    </source>
</evidence>
<dbReference type="InterPro" id="IPR011545">
    <property type="entry name" value="DEAD/DEAH_box_helicase_dom"/>
</dbReference>
<feature type="binding site" evidence="12">
    <location>
        <position position="453"/>
    </location>
    <ligand>
        <name>Zn(2+)</name>
        <dbReference type="ChEBI" id="CHEBI:29105"/>
        <label>2</label>
    </ligand>
</feature>
<evidence type="ECO:0000313" key="16">
    <source>
        <dbReference type="Proteomes" id="UP000019276"/>
    </source>
</evidence>
<dbReference type="InterPro" id="IPR001650">
    <property type="entry name" value="Helicase_C-like"/>
</dbReference>
<dbReference type="Pfam" id="PF18074">
    <property type="entry name" value="PriA_C"/>
    <property type="match status" value="1"/>
</dbReference>
<dbReference type="PANTHER" id="PTHR30580">
    <property type="entry name" value="PRIMOSOMAL PROTEIN N"/>
    <property type="match status" value="1"/>
</dbReference>
<dbReference type="InterPro" id="IPR027417">
    <property type="entry name" value="P-loop_NTPase"/>
</dbReference>
<dbReference type="InterPro" id="IPR005259">
    <property type="entry name" value="PriA"/>
</dbReference>
<dbReference type="PROSITE" id="PS51194">
    <property type="entry name" value="HELICASE_CTER"/>
    <property type="match status" value="1"/>
</dbReference>
<dbReference type="PATRIC" id="fig|1328313.3.peg.1689"/>
<dbReference type="STRING" id="1328313.DS2_08268"/>
<dbReference type="InterPro" id="IPR040498">
    <property type="entry name" value="PriA_CRR"/>
</dbReference>
<evidence type="ECO:0000256" key="9">
    <source>
        <dbReference type="ARBA" id="ARBA00023125"/>
    </source>
</evidence>
<dbReference type="FunFam" id="3.40.1440.60:FF:000001">
    <property type="entry name" value="Primosomal protein N"/>
    <property type="match status" value="1"/>
</dbReference>
<evidence type="ECO:0000256" key="1">
    <source>
        <dbReference type="ARBA" id="ARBA00022515"/>
    </source>
</evidence>